<proteinExistence type="predicted"/>
<sequence>MSPPTTDQNNNDHKVATSTPLPPSPSPSPSQPSLEKEPDEEPEVCRVLLVPYKTKQEIEAASEDFTGCPDDFEIIYLDQDTSVDDLVDYRKSEGFHDVLVVNPRIKSMRFYFCGICKLKILTLNDMLRHVIAKHFNFRWKCDICEKTFSRASDRKRHFKNVHESNG</sequence>
<feature type="domain" description="C2H2-type" evidence="3">
    <location>
        <begin position="139"/>
        <end position="166"/>
    </location>
</feature>
<protein>
    <recommendedName>
        <fullName evidence="3">C2H2-type domain-containing protein</fullName>
    </recommendedName>
</protein>
<gene>
    <name evidence="4" type="ORF">Ciccas_001472</name>
</gene>
<dbReference type="SMART" id="SM00355">
    <property type="entry name" value="ZnF_C2H2"/>
    <property type="match status" value="2"/>
</dbReference>
<reference evidence="4 5" key="1">
    <citation type="submission" date="2024-11" db="EMBL/GenBank/DDBJ databases">
        <title>Adaptive evolution of stress response genes in parasites aligns with host niche diversity.</title>
        <authorList>
            <person name="Hahn C."/>
            <person name="Resl P."/>
        </authorList>
    </citation>
    <scope>NUCLEOTIDE SEQUENCE [LARGE SCALE GENOMIC DNA]</scope>
    <source>
        <strain evidence="4">EGGRZ-B1_66</strain>
        <tissue evidence="4">Body</tissue>
    </source>
</reference>
<dbReference type="GO" id="GO:0008270">
    <property type="term" value="F:zinc ion binding"/>
    <property type="evidence" value="ECO:0007669"/>
    <property type="project" value="UniProtKB-KW"/>
</dbReference>
<keyword evidence="1" id="KW-0863">Zinc-finger</keyword>
<dbReference type="InterPro" id="IPR013087">
    <property type="entry name" value="Znf_C2H2_type"/>
</dbReference>
<dbReference type="EMBL" id="JBJKFK010000097">
    <property type="protein sequence ID" value="KAL3319838.1"/>
    <property type="molecule type" value="Genomic_DNA"/>
</dbReference>
<dbReference type="PROSITE" id="PS50157">
    <property type="entry name" value="ZINC_FINGER_C2H2_2"/>
    <property type="match status" value="1"/>
</dbReference>
<dbReference type="AlphaFoldDB" id="A0ABD2QJW7"/>
<keyword evidence="5" id="KW-1185">Reference proteome</keyword>
<keyword evidence="1" id="KW-0479">Metal-binding</keyword>
<dbReference type="InterPro" id="IPR036236">
    <property type="entry name" value="Znf_C2H2_sf"/>
</dbReference>
<name>A0ABD2QJW7_9PLAT</name>
<comment type="caution">
    <text evidence="4">The sequence shown here is derived from an EMBL/GenBank/DDBJ whole genome shotgun (WGS) entry which is preliminary data.</text>
</comment>
<evidence type="ECO:0000313" key="4">
    <source>
        <dbReference type="EMBL" id="KAL3319838.1"/>
    </source>
</evidence>
<feature type="compositionally biased region" description="Pro residues" evidence="2">
    <location>
        <begin position="20"/>
        <end position="30"/>
    </location>
</feature>
<evidence type="ECO:0000313" key="5">
    <source>
        <dbReference type="Proteomes" id="UP001626550"/>
    </source>
</evidence>
<accession>A0ABD2QJW7</accession>
<dbReference type="Gene3D" id="3.30.160.60">
    <property type="entry name" value="Classic Zinc Finger"/>
    <property type="match status" value="1"/>
</dbReference>
<organism evidence="4 5">
    <name type="scientific">Cichlidogyrus casuarinus</name>
    <dbReference type="NCBI Taxonomy" id="1844966"/>
    <lineage>
        <taxon>Eukaryota</taxon>
        <taxon>Metazoa</taxon>
        <taxon>Spiralia</taxon>
        <taxon>Lophotrochozoa</taxon>
        <taxon>Platyhelminthes</taxon>
        <taxon>Monogenea</taxon>
        <taxon>Monopisthocotylea</taxon>
        <taxon>Dactylogyridea</taxon>
        <taxon>Ancyrocephalidae</taxon>
        <taxon>Cichlidogyrus</taxon>
    </lineage>
</organism>
<evidence type="ECO:0000259" key="3">
    <source>
        <dbReference type="PROSITE" id="PS50157"/>
    </source>
</evidence>
<keyword evidence="1" id="KW-0862">Zinc</keyword>
<dbReference type="Proteomes" id="UP001626550">
    <property type="component" value="Unassembled WGS sequence"/>
</dbReference>
<feature type="region of interest" description="Disordered" evidence="2">
    <location>
        <begin position="1"/>
        <end position="42"/>
    </location>
</feature>
<dbReference type="PROSITE" id="PS00028">
    <property type="entry name" value="ZINC_FINGER_C2H2_1"/>
    <property type="match status" value="1"/>
</dbReference>
<evidence type="ECO:0000256" key="2">
    <source>
        <dbReference type="SAM" id="MobiDB-lite"/>
    </source>
</evidence>
<dbReference type="SUPFAM" id="SSF57667">
    <property type="entry name" value="beta-beta-alpha zinc fingers"/>
    <property type="match status" value="1"/>
</dbReference>
<evidence type="ECO:0000256" key="1">
    <source>
        <dbReference type="PROSITE-ProRule" id="PRU00042"/>
    </source>
</evidence>